<keyword evidence="1" id="KW-1133">Transmembrane helix</keyword>
<protein>
    <submittedName>
        <fullName evidence="2">Uncharacterized protein</fullName>
    </submittedName>
</protein>
<evidence type="ECO:0000313" key="2">
    <source>
        <dbReference type="EMBL" id="BBO79730.1"/>
    </source>
</evidence>
<proteinExistence type="predicted"/>
<feature type="transmembrane region" description="Helical" evidence="1">
    <location>
        <begin position="193"/>
        <end position="219"/>
    </location>
</feature>
<keyword evidence="1" id="KW-0812">Transmembrane</keyword>
<evidence type="ECO:0000256" key="1">
    <source>
        <dbReference type="SAM" id="Phobius"/>
    </source>
</evidence>
<name>A0A5K7ZML9_9BACT</name>
<gene>
    <name evidence="2" type="ORF">DSCO28_02960</name>
</gene>
<sequence>MKNKLQFITLFISLIAIAVPTYVAYDLSGADNEKAAKLEYEIKLAPTDISDLFLRLGDRIKLYAEGVKITNLHIAAYLLKNNGGAPILPKDIYENISITAPVGWKIHGISNVNDAPGDANLVWKRVSENRYSLQPLLINPGDSFAIIVYSIPNDAKSLTGQEKSYTWSARIANVAPIAEYVPQSITMQIKGPVIVLLSGWGLLFTIFVGPILLGLIIFLSGKANLLPQLDANKAC</sequence>
<evidence type="ECO:0000313" key="3">
    <source>
        <dbReference type="Proteomes" id="UP000425960"/>
    </source>
</evidence>
<dbReference type="KEGG" id="dov:DSCO28_02960"/>
<feature type="transmembrane region" description="Helical" evidence="1">
    <location>
        <begin position="6"/>
        <end position="25"/>
    </location>
</feature>
<keyword evidence="1" id="KW-0472">Membrane</keyword>
<dbReference type="AlphaFoldDB" id="A0A5K7ZML9"/>
<dbReference type="Proteomes" id="UP000425960">
    <property type="component" value="Chromosome"/>
</dbReference>
<reference evidence="2 3" key="1">
    <citation type="submission" date="2019-11" db="EMBL/GenBank/DDBJ databases">
        <title>Comparative genomics of hydrocarbon-degrading Desulfosarcina strains.</title>
        <authorList>
            <person name="Watanabe M."/>
            <person name="Kojima H."/>
            <person name="Fukui M."/>
        </authorList>
    </citation>
    <scope>NUCLEOTIDE SEQUENCE [LARGE SCALE GENOMIC DNA]</scope>
    <source>
        <strain evidence="2 3">28bB2T</strain>
    </source>
</reference>
<accession>A0A5K7ZML9</accession>
<dbReference type="EMBL" id="AP021876">
    <property type="protein sequence ID" value="BBO79730.1"/>
    <property type="molecule type" value="Genomic_DNA"/>
</dbReference>
<dbReference type="RefSeq" id="WP_155320856.1">
    <property type="nucleotide sequence ID" value="NZ_AP021876.1"/>
</dbReference>
<organism evidence="2 3">
    <name type="scientific">Desulfosarcina ovata subsp. sediminis</name>
    <dbReference type="NCBI Taxonomy" id="885957"/>
    <lineage>
        <taxon>Bacteria</taxon>
        <taxon>Pseudomonadati</taxon>
        <taxon>Thermodesulfobacteriota</taxon>
        <taxon>Desulfobacteria</taxon>
        <taxon>Desulfobacterales</taxon>
        <taxon>Desulfosarcinaceae</taxon>
        <taxon>Desulfosarcina</taxon>
    </lineage>
</organism>